<gene>
    <name evidence="1" type="ORF">GDO81_028933</name>
</gene>
<sequence length="91" mass="10735">RFPALSRLPAEHRQAIEFTMSEIRWLLEDELVSALRHSRVITRSILRKVLSHVCESDGRPHCHRELVQLQFVFGPENSLQKFKEVRTLFIV</sequence>
<evidence type="ECO:0000313" key="1">
    <source>
        <dbReference type="EMBL" id="KAG8535278.1"/>
    </source>
</evidence>
<dbReference type="InterPro" id="IPR033228">
    <property type="entry name" value="SZT2"/>
</dbReference>
<evidence type="ECO:0000313" key="2">
    <source>
        <dbReference type="Proteomes" id="UP000824782"/>
    </source>
</evidence>
<dbReference type="AlphaFoldDB" id="A0AAV6YGM9"/>
<name>A0AAV6YGM9_ENGPU</name>
<proteinExistence type="predicted"/>
<organism evidence="1 2">
    <name type="scientific">Engystomops pustulosus</name>
    <name type="common">Tungara frog</name>
    <name type="synonym">Physalaemus pustulosus</name>
    <dbReference type="NCBI Taxonomy" id="76066"/>
    <lineage>
        <taxon>Eukaryota</taxon>
        <taxon>Metazoa</taxon>
        <taxon>Chordata</taxon>
        <taxon>Craniata</taxon>
        <taxon>Vertebrata</taxon>
        <taxon>Euteleostomi</taxon>
        <taxon>Amphibia</taxon>
        <taxon>Batrachia</taxon>
        <taxon>Anura</taxon>
        <taxon>Neobatrachia</taxon>
        <taxon>Hyloidea</taxon>
        <taxon>Leptodactylidae</taxon>
        <taxon>Leiuperinae</taxon>
        <taxon>Engystomops</taxon>
    </lineage>
</organism>
<comment type="caution">
    <text evidence="1">The sequence shown here is derived from an EMBL/GenBank/DDBJ whole genome shotgun (WGS) entry which is preliminary data.</text>
</comment>
<dbReference type="PANTHER" id="PTHR14918:SF3">
    <property type="entry name" value="KICSTOR COMPLEX PROTEIN SZT2"/>
    <property type="match status" value="1"/>
</dbReference>
<accession>A0AAV6YGM9</accession>
<dbReference type="GO" id="GO:0005777">
    <property type="term" value="C:peroxisome"/>
    <property type="evidence" value="ECO:0007669"/>
    <property type="project" value="InterPro"/>
</dbReference>
<dbReference type="EMBL" id="WNYA01071922">
    <property type="protein sequence ID" value="KAG8535278.1"/>
    <property type="molecule type" value="Genomic_DNA"/>
</dbReference>
<dbReference type="PANTHER" id="PTHR14918">
    <property type="entry name" value="KICSTOR COMPLEX PROTEIN SZT2"/>
    <property type="match status" value="1"/>
</dbReference>
<reference evidence="1" key="1">
    <citation type="thesis" date="2020" institute="ProQuest LLC" country="789 East Eisenhower Parkway, Ann Arbor, MI, USA">
        <title>Comparative Genomics and Chromosome Evolution.</title>
        <authorList>
            <person name="Mudd A.B."/>
        </authorList>
    </citation>
    <scope>NUCLEOTIDE SEQUENCE</scope>
    <source>
        <strain evidence="1">237g6f4</strain>
        <tissue evidence="1">Blood</tissue>
    </source>
</reference>
<protein>
    <submittedName>
        <fullName evidence="1">Uncharacterized protein</fullName>
    </submittedName>
</protein>
<feature type="non-terminal residue" evidence="1">
    <location>
        <position position="1"/>
    </location>
</feature>
<keyword evidence="2" id="KW-1185">Reference proteome</keyword>
<dbReference type="Proteomes" id="UP000824782">
    <property type="component" value="Unassembled WGS sequence"/>
</dbReference>